<comment type="caution">
    <text evidence="2">The sequence shown here is derived from an EMBL/GenBank/DDBJ whole genome shotgun (WGS) entry which is preliminary data.</text>
</comment>
<protein>
    <submittedName>
        <fullName evidence="2">Uncharacterized protein</fullName>
    </submittedName>
</protein>
<evidence type="ECO:0000313" key="3">
    <source>
        <dbReference type="Proteomes" id="UP000765509"/>
    </source>
</evidence>
<gene>
    <name evidence="2" type="ORF">O181_058029</name>
</gene>
<proteinExistence type="predicted"/>
<accession>A0A9Q3EBM9</accession>
<dbReference type="AlphaFoldDB" id="A0A9Q3EBM9"/>
<dbReference type="Proteomes" id="UP000765509">
    <property type="component" value="Unassembled WGS sequence"/>
</dbReference>
<evidence type="ECO:0000256" key="1">
    <source>
        <dbReference type="SAM" id="MobiDB-lite"/>
    </source>
</evidence>
<feature type="compositionally biased region" description="Polar residues" evidence="1">
    <location>
        <begin position="204"/>
        <end position="216"/>
    </location>
</feature>
<reference evidence="2" key="1">
    <citation type="submission" date="2021-03" db="EMBL/GenBank/DDBJ databases">
        <title>Draft genome sequence of rust myrtle Austropuccinia psidii MF-1, a brazilian biotype.</title>
        <authorList>
            <person name="Quecine M.C."/>
            <person name="Pachon D.M.R."/>
            <person name="Bonatelli M.L."/>
            <person name="Correr F.H."/>
            <person name="Franceschini L.M."/>
            <person name="Leite T.F."/>
            <person name="Margarido G.R.A."/>
            <person name="Almeida C.A."/>
            <person name="Ferrarezi J.A."/>
            <person name="Labate C.A."/>
        </authorList>
    </citation>
    <scope>NUCLEOTIDE SEQUENCE</scope>
    <source>
        <strain evidence="2">MF-1</strain>
    </source>
</reference>
<feature type="compositionally biased region" description="Polar residues" evidence="1">
    <location>
        <begin position="180"/>
        <end position="193"/>
    </location>
</feature>
<feature type="region of interest" description="Disordered" evidence="1">
    <location>
        <begin position="1"/>
        <end position="56"/>
    </location>
</feature>
<name>A0A9Q3EBM9_9BASI</name>
<evidence type="ECO:0000313" key="2">
    <source>
        <dbReference type="EMBL" id="MBW0518314.1"/>
    </source>
</evidence>
<feature type="region of interest" description="Disordered" evidence="1">
    <location>
        <begin position="149"/>
        <end position="218"/>
    </location>
</feature>
<feature type="compositionally biased region" description="Basic residues" evidence="1">
    <location>
        <begin position="1"/>
        <end position="12"/>
    </location>
</feature>
<feature type="compositionally biased region" description="Basic and acidic residues" evidence="1">
    <location>
        <begin position="149"/>
        <end position="164"/>
    </location>
</feature>
<organism evidence="2 3">
    <name type="scientific">Austropuccinia psidii MF-1</name>
    <dbReference type="NCBI Taxonomy" id="1389203"/>
    <lineage>
        <taxon>Eukaryota</taxon>
        <taxon>Fungi</taxon>
        <taxon>Dikarya</taxon>
        <taxon>Basidiomycota</taxon>
        <taxon>Pucciniomycotina</taxon>
        <taxon>Pucciniomycetes</taxon>
        <taxon>Pucciniales</taxon>
        <taxon>Sphaerophragmiaceae</taxon>
        <taxon>Austropuccinia</taxon>
    </lineage>
</organism>
<feature type="compositionally biased region" description="Basic residues" evidence="1">
    <location>
        <begin position="24"/>
        <end position="37"/>
    </location>
</feature>
<sequence length="239" mass="26380">MKMVHTRNRRNYSVKPDGCGQGRGKTKSRSAKSSSRKTHLEDARVSPHSPRSVATDFDMNSESELIHGNILRAEPFLGGSNKNISMPVQRLVQSSQGRRVGSMPKPLAGGHELLLTNEELSGSGEYHRALKRLEPIVLQIQGQKDKGLVEEPRSFIHRPEERVGNDSSFGDRGPSGIYQLKTSSRSVQGQAPETSEEAERSQEPSRQSQMAQTLPTWVQDPQIGAFSCGQCIQHGQNPD</sequence>
<keyword evidence="3" id="KW-1185">Reference proteome</keyword>
<dbReference type="EMBL" id="AVOT02026550">
    <property type="protein sequence ID" value="MBW0518314.1"/>
    <property type="molecule type" value="Genomic_DNA"/>
</dbReference>